<dbReference type="EMBL" id="CAJVPU010000811">
    <property type="protein sequence ID" value="CAG8462710.1"/>
    <property type="molecule type" value="Genomic_DNA"/>
</dbReference>
<keyword evidence="2" id="KW-1185">Reference proteome</keyword>
<organism evidence="1 2">
    <name type="scientific">Dentiscutata heterogama</name>
    <dbReference type="NCBI Taxonomy" id="1316150"/>
    <lineage>
        <taxon>Eukaryota</taxon>
        <taxon>Fungi</taxon>
        <taxon>Fungi incertae sedis</taxon>
        <taxon>Mucoromycota</taxon>
        <taxon>Glomeromycotina</taxon>
        <taxon>Glomeromycetes</taxon>
        <taxon>Diversisporales</taxon>
        <taxon>Gigasporaceae</taxon>
        <taxon>Dentiscutata</taxon>
    </lineage>
</organism>
<name>A0ACA9KAK7_9GLOM</name>
<comment type="caution">
    <text evidence="1">The sequence shown here is derived from an EMBL/GenBank/DDBJ whole genome shotgun (WGS) entry which is preliminary data.</text>
</comment>
<dbReference type="Proteomes" id="UP000789702">
    <property type="component" value="Unassembled WGS sequence"/>
</dbReference>
<proteinExistence type="predicted"/>
<evidence type="ECO:0000313" key="2">
    <source>
        <dbReference type="Proteomes" id="UP000789702"/>
    </source>
</evidence>
<sequence length="149" mass="16527">MSSLKWIVISDEYNKSQGDTINEVATSNIYINVEKNATDLLSTENETVNLISIFGLANAPSNSYIIITGKSTFMNIMAGVDDHDNEIFKSSSALETVTTGVDISKTFLPLRKFSKLNDYPEIDSNFLVAFIDTERQGIKLITSQLDQAF</sequence>
<gene>
    <name evidence="1" type="ORF">DHETER_LOCUS1357</name>
</gene>
<accession>A0ACA9KAK7</accession>
<protein>
    <submittedName>
        <fullName evidence="1">4603_t:CDS:1</fullName>
    </submittedName>
</protein>
<reference evidence="1" key="1">
    <citation type="submission" date="2021-06" db="EMBL/GenBank/DDBJ databases">
        <authorList>
            <person name="Kallberg Y."/>
            <person name="Tangrot J."/>
            <person name="Rosling A."/>
        </authorList>
    </citation>
    <scope>NUCLEOTIDE SEQUENCE</scope>
    <source>
        <strain evidence="1">IL203A</strain>
    </source>
</reference>
<evidence type="ECO:0000313" key="1">
    <source>
        <dbReference type="EMBL" id="CAG8462710.1"/>
    </source>
</evidence>